<dbReference type="Proteomes" id="UP000093000">
    <property type="component" value="Unassembled WGS sequence"/>
</dbReference>
<protein>
    <submittedName>
        <fullName evidence="1">Uncharacterized protein</fullName>
    </submittedName>
</protein>
<name>A0A1C7N766_9FUNG</name>
<proteinExistence type="predicted"/>
<sequence>MKGFLLHTVGPTYFESTSHIENYVFEANCLENPSYDVFHLNNCMFVLIRMEQCVVRSRGNSSPLFCFTEGNGEETLPYYEPFILILKRSLLNEIA</sequence>
<keyword evidence="2" id="KW-1185">Reference proteome</keyword>
<accession>A0A1C7N766</accession>
<reference evidence="1 2" key="1">
    <citation type="submission" date="2016-03" db="EMBL/GenBank/DDBJ databases">
        <title>Choanephora cucurbitarum.</title>
        <authorList>
            <person name="Min B."/>
            <person name="Park H."/>
            <person name="Park J.-H."/>
            <person name="Shin H.-D."/>
            <person name="Choi I.-G."/>
        </authorList>
    </citation>
    <scope>NUCLEOTIDE SEQUENCE [LARGE SCALE GENOMIC DNA]</scope>
    <source>
        <strain evidence="1 2">KUS-F28377</strain>
    </source>
</reference>
<organism evidence="1 2">
    <name type="scientific">Choanephora cucurbitarum</name>
    <dbReference type="NCBI Taxonomy" id="101091"/>
    <lineage>
        <taxon>Eukaryota</taxon>
        <taxon>Fungi</taxon>
        <taxon>Fungi incertae sedis</taxon>
        <taxon>Mucoromycota</taxon>
        <taxon>Mucoromycotina</taxon>
        <taxon>Mucoromycetes</taxon>
        <taxon>Mucorales</taxon>
        <taxon>Mucorineae</taxon>
        <taxon>Choanephoraceae</taxon>
        <taxon>Choanephoroideae</taxon>
        <taxon>Choanephora</taxon>
    </lineage>
</organism>
<gene>
    <name evidence="1" type="ORF">A0J61_08775</name>
</gene>
<dbReference type="AlphaFoldDB" id="A0A1C7N766"/>
<dbReference type="EMBL" id="LUGH01000709">
    <property type="protein sequence ID" value="OBZ83174.1"/>
    <property type="molecule type" value="Genomic_DNA"/>
</dbReference>
<comment type="caution">
    <text evidence="1">The sequence shown here is derived from an EMBL/GenBank/DDBJ whole genome shotgun (WGS) entry which is preliminary data.</text>
</comment>
<evidence type="ECO:0000313" key="1">
    <source>
        <dbReference type="EMBL" id="OBZ83174.1"/>
    </source>
</evidence>
<dbReference type="InParanoid" id="A0A1C7N766"/>
<evidence type="ECO:0000313" key="2">
    <source>
        <dbReference type="Proteomes" id="UP000093000"/>
    </source>
</evidence>